<name>A0ABS2FRE0_9FIRM</name>
<gene>
    <name evidence="1" type="ORF">H9X91_00470</name>
</gene>
<dbReference type="Proteomes" id="UP000719500">
    <property type="component" value="Unassembled WGS sequence"/>
</dbReference>
<comment type="caution">
    <text evidence="1">The sequence shown here is derived from an EMBL/GenBank/DDBJ whole genome shotgun (WGS) entry which is preliminary data.</text>
</comment>
<organism evidence="1 2">
    <name type="scientific">Oscillibacter valericigenes</name>
    <dbReference type="NCBI Taxonomy" id="351091"/>
    <lineage>
        <taxon>Bacteria</taxon>
        <taxon>Bacillati</taxon>
        <taxon>Bacillota</taxon>
        <taxon>Clostridia</taxon>
        <taxon>Eubacteriales</taxon>
        <taxon>Oscillospiraceae</taxon>
        <taxon>Oscillibacter</taxon>
    </lineage>
</organism>
<reference evidence="1 2" key="1">
    <citation type="journal article" date="2021" name="Sci. Rep.">
        <title>The distribution of antibiotic resistance genes in chicken gut microbiota commensals.</title>
        <authorList>
            <person name="Juricova H."/>
            <person name="Matiasovicova J."/>
            <person name="Kubasova T."/>
            <person name="Cejkova D."/>
            <person name="Rychlik I."/>
        </authorList>
    </citation>
    <scope>NUCLEOTIDE SEQUENCE [LARGE SCALE GENOMIC DNA]</scope>
    <source>
        <strain evidence="1 2">An411</strain>
    </source>
</reference>
<evidence type="ECO:0000313" key="2">
    <source>
        <dbReference type="Proteomes" id="UP000719500"/>
    </source>
</evidence>
<evidence type="ECO:0000313" key="1">
    <source>
        <dbReference type="EMBL" id="MBM6849910.1"/>
    </source>
</evidence>
<sequence>MYKLTPLQKETMAFLKAQIDEARSHSINFENMGKENYANAQKILEAQKGIVYTPGGNVTVRTLRKLENVGLIKILEDNSGIGTGFGAFPSKVKVLNY</sequence>
<dbReference type="RefSeq" id="WP_204801443.1">
    <property type="nucleotide sequence ID" value="NZ_JACSNX010000001.1"/>
</dbReference>
<accession>A0ABS2FRE0</accession>
<proteinExistence type="predicted"/>
<keyword evidence="2" id="KW-1185">Reference proteome</keyword>
<protein>
    <submittedName>
        <fullName evidence="1">Uncharacterized protein</fullName>
    </submittedName>
</protein>
<dbReference type="EMBL" id="JACSNX010000001">
    <property type="protein sequence ID" value="MBM6849910.1"/>
    <property type="molecule type" value="Genomic_DNA"/>
</dbReference>